<feature type="domain" description="DNA primase/polymerase bifunctional N-terminal" evidence="1">
    <location>
        <begin position="8"/>
        <end position="188"/>
    </location>
</feature>
<dbReference type="EMBL" id="BOOP01000025">
    <property type="protein sequence ID" value="GII40340.1"/>
    <property type="molecule type" value="Genomic_DNA"/>
</dbReference>
<dbReference type="Gene3D" id="3.30.2250.10">
    <property type="entry name" value="Bifunctional DNA primase/polymerase domain"/>
    <property type="match status" value="1"/>
</dbReference>
<dbReference type="SMART" id="SM00943">
    <property type="entry name" value="Prim-Pol"/>
    <property type="match status" value="1"/>
</dbReference>
<evidence type="ECO:0000259" key="1">
    <source>
        <dbReference type="SMART" id="SM00943"/>
    </source>
</evidence>
<keyword evidence="3" id="KW-1185">Reference proteome</keyword>
<dbReference type="Pfam" id="PF09250">
    <property type="entry name" value="Prim-Pol"/>
    <property type="match status" value="1"/>
</dbReference>
<name>A0A8J3XGN9_9ACTN</name>
<reference evidence="2 3" key="1">
    <citation type="submission" date="2021-01" db="EMBL/GenBank/DDBJ databases">
        <title>Whole genome shotgun sequence of Planotetraspora phitsanulokensis NBRC 104273.</title>
        <authorList>
            <person name="Komaki H."/>
            <person name="Tamura T."/>
        </authorList>
    </citation>
    <scope>NUCLEOTIDE SEQUENCE [LARGE SCALE GENOMIC DNA]</scope>
    <source>
        <strain evidence="2 3">NBRC 104273</strain>
    </source>
</reference>
<protein>
    <submittedName>
        <fullName evidence="2">DNA primase</fullName>
    </submittedName>
</protein>
<accession>A0A8J3XGN9</accession>
<organism evidence="2 3">
    <name type="scientific">Planotetraspora phitsanulokensis</name>
    <dbReference type="NCBI Taxonomy" id="575192"/>
    <lineage>
        <taxon>Bacteria</taxon>
        <taxon>Bacillati</taxon>
        <taxon>Actinomycetota</taxon>
        <taxon>Actinomycetes</taxon>
        <taxon>Streptosporangiales</taxon>
        <taxon>Streptosporangiaceae</taxon>
        <taxon>Planotetraspora</taxon>
    </lineage>
</organism>
<proteinExistence type="predicted"/>
<dbReference type="CDD" id="cd04859">
    <property type="entry name" value="Prim_Pol"/>
    <property type="match status" value="1"/>
</dbReference>
<dbReference type="Proteomes" id="UP000622547">
    <property type="component" value="Unassembled WGS sequence"/>
</dbReference>
<evidence type="ECO:0000313" key="2">
    <source>
        <dbReference type="EMBL" id="GII40340.1"/>
    </source>
</evidence>
<gene>
    <name evidence="2" type="ORF">Pph01_53430</name>
</gene>
<comment type="caution">
    <text evidence="2">The sequence shown here is derived from an EMBL/GenBank/DDBJ whole genome shotgun (WGS) entry which is preliminary data.</text>
</comment>
<dbReference type="SUPFAM" id="SSF56747">
    <property type="entry name" value="Prim-pol domain"/>
    <property type="match status" value="1"/>
</dbReference>
<evidence type="ECO:0000313" key="3">
    <source>
        <dbReference type="Proteomes" id="UP000622547"/>
    </source>
</evidence>
<sequence length="298" mass="31430">MNDLTRYALAAAARGWHVFPLTPGGKIPLKGWAWTEHHTTDPATISRFWSGAPYNIGIATGPSRLVVVDLDTPKKEGLRPPPPWDLPGVNDGADVLAVLCERAGQPLPFDTFIVTTRRGGLHLYFTPPDGPPLGNTSGDKGNGLGWLIDTRAHGGYVVGPGSVVDLDDGAGTYEVLDNTTPAPLPPWLFQRLLPPPQPPQRPVTVTLPDGRKGAYLRAALDSELERVATAPRGQRNHTLYLAAVALGQLAAGDAIPDHEVTALLKQAGMAAGLAESETALTVASGLRAGAKRPRSVAA</sequence>
<dbReference type="RefSeq" id="WP_204075882.1">
    <property type="nucleotide sequence ID" value="NZ_BAABHI010000026.1"/>
</dbReference>
<dbReference type="AlphaFoldDB" id="A0A8J3XGN9"/>
<dbReference type="InterPro" id="IPR015330">
    <property type="entry name" value="DNA_primase/pol_bifunc_N"/>
</dbReference>